<keyword evidence="5" id="KW-0520">NAD</keyword>
<dbReference type="InterPro" id="IPR006115">
    <property type="entry name" value="6PGDH_NADP-bd"/>
</dbReference>
<dbReference type="PANTHER" id="PTHR22981">
    <property type="entry name" value="3-HYDROXYISOBUTYRATE DEHYDROGENASE-RELATED"/>
    <property type="match status" value="1"/>
</dbReference>
<dbReference type="InterPro" id="IPR011548">
    <property type="entry name" value="HIBADH"/>
</dbReference>
<keyword evidence="4 8" id="KW-0560">Oxidoreductase</keyword>
<evidence type="ECO:0000256" key="3">
    <source>
        <dbReference type="ARBA" id="ARBA00022456"/>
    </source>
</evidence>
<comment type="similarity">
    <text evidence="2">Belongs to the HIBADH-related family.</text>
</comment>
<comment type="pathway">
    <text evidence="1">Amino-acid degradation.</text>
</comment>
<dbReference type="InterPro" id="IPR036291">
    <property type="entry name" value="NAD(P)-bd_dom_sf"/>
</dbReference>
<dbReference type="SUPFAM" id="SSF48179">
    <property type="entry name" value="6-phosphogluconate dehydrogenase C-terminal domain-like"/>
    <property type="match status" value="1"/>
</dbReference>
<dbReference type="InterPro" id="IPR029154">
    <property type="entry name" value="HIBADH-like_NADP-bd"/>
</dbReference>
<name>A0ABS4T4H5_9MICC</name>
<evidence type="ECO:0000259" key="7">
    <source>
        <dbReference type="Pfam" id="PF14833"/>
    </source>
</evidence>
<dbReference type="EC" id="1.1.1.31" evidence="8"/>
<comment type="caution">
    <text evidence="8">The sequence shown here is derived from an EMBL/GenBank/DDBJ whole genome shotgun (WGS) entry which is preliminary data.</text>
</comment>
<dbReference type="InterPro" id="IPR013328">
    <property type="entry name" value="6PGD_dom2"/>
</dbReference>
<feature type="domain" description="6-phosphogluconate dehydrogenase NADP-binding" evidence="6">
    <location>
        <begin position="9"/>
        <end position="164"/>
    </location>
</feature>
<keyword evidence="9" id="KW-1185">Reference proteome</keyword>
<dbReference type="PIRSF" id="PIRSF000103">
    <property type="entry name" value="HIBADH"/>
    <property type="match status" value="1"/>
</dbReference>
<evidence type="ECO:0000313" key="8">
    <source>
        <dbReference type="EMBL" id="MBP2319354.1"/>
    </source>
</evidence>
<dbReference type="Proteomes" id="UP001519331">
    <property type="component" value="Unassembled WGS sequence"/>
</dbReference>
<sequence length="316" mass="33014">MTDGSESQYGWIGLGNMGGPMTGNLVDAGHSVRGFDLDHRSLGDAQQRGVTPVTGIPEALEGADVVFTMLPAGQQVREVFAGEGGIFEHASQDTLLIDSSTVDFETSRWCHREAEARGLRFVDAPVSGGISGAEAATLTFMVGGRPENVEQALPFIEPMAGNTFPAGGPSAGIAAKLANNMMLGISIMAAAEGSQLAERLGLDPKVFWDIVSVSSGQSWAQKTWYPVPGIVESAAANNNYDATFRADLALKDLTLATQAGREADLSLTAAELATSQLQALADEGLGHKDCTLITKYVSPEGEAPGYTAEHDVADAA</sequence>
<accession>A0ABS4T4H5</accession>
<dbReference type="InterPro" id="IPR008927">
    <property type="entry name" value="6-PGluconate_DH-like_C_sf"/>
</dbReference>
<evidence type="ECO:0000256" key="1">
    <source>
        <dbReference type="ARBA" id="ARBA00005023"/>
    </source>
</evidence>
<evidence type="ECO:0000256" key="2">
    <source>
        <dbReference type="ARBA" id="ARBA00009080"/>
    </source>
</evidence>
<gene>
    <name evidence="8" type="ORF">JOF45_002373</name>
</gene>
<reference evidence="8 9" key="1">
    <citation type="submission" date="2021-03" db="EMBL/GenBank/DDBJ databases">
        <title>Sequencing the genomes of 1000 actinobacteria strains.</title>
        <authorList>
            <person name="Klenk H.-P."/>
        </authorList>
    </citation>
    <scope>NUCLEOTIDE SEQUENCE [LARGE SCALE GENOMIC DNA]</scope>
    <source>
        <strain evidence="8 9">DSM 12544</strain>
    </source>
</reference>
<dbReference type="SUPFAM" id="SSF51735">
    <property type="entry name" value="NAD(P)-binding Rossmann-fold domains"/>
    <property type="match status" value="1"/>
</dbReference>
<dbReference type="Pfam" id="PF14833">
    <property type="entry name" value="NAD_binding_11"/>
    <property type="match status" value="1"/>
</dbReference>
<protein>
    <submittedName>
        <fullName evidence="8">3-hydroxyisobutyrate dehydrogenase</fullName>
        <ecNumber evidence="8">1.1.1.31</ecNumber>
    </submittedName>
</protein>
<keyword evidence="3" id="KW-0101">Branched-chain amino acid catabolism</keyword>
<dbReference type="Gene3D" id="3.40.50.720">
    <property type="entry name" value="NAD(P)-binding Rossmann-like Domain"/>
    <property type="match status" value="1"/>
</dbReference>
<dbReference type="RefSeq" id="WP_210050500.1">
    <property type="nucleotide sequence ID" value="NZ_JAGINX010000001.1"/>
</dbReference>
<dbReference type="EMBL" id="JAGINX010000001">
    <property type="protein sequence ID" value="MBP2319354.1"/>
    <property type="molecule type" value="Genomic_DNA"/>
</dbReference>
<organism evidence="8 9">
    <name type="scientific">Nesterenkonia lacusekhoensis</name>
    <dbReference type="NCBI Taxonomy" id="150832"/>
    <lineage>
        <taxon>Bacteria</taxon>
        <taxon>Bacillati</taxon>
        <taxon>Actinomycetota</taxon>
        <taxon>Actinomycetes</taxon>
        <taxon>Micrococcales</taxon>
        <taxon>Micrococcaceae</taxon>
        <taxon>Nesterenkonia</taxon>
    </lineage>
</organism>
<dbReference type="GO" id="GO:0008442">
    <property type="term" value="F:3-hydroxyisobutyrate dehydrogenase activity"/>
    <property type="evidence" value="ECO:0007669"/>
    <property type="project" value="UniProtKB-EC"/>
</dbReference>
<dbReference type="Gene3D" id="1.10.1040.10">
    <property type="entry name" value="N-(1-d-carboxylethyl)-l-norvaline Dehydrogenase, domain 2"/>
    <property type="match status" value="1"/>
</dbReference>
<evidence type="ECO:0000256" key="4">
    <source>
        <dbReference type="ARBA" id="ARBA00023002"/>
    </source>
</evidence>
<proteinExistence type="inferred from homology"/>
<dbReference type="NCBIfam" id="TIGR01692">
    <property type="entry name" value="HIBADH"/>
    <property type="match status" value="1"/>
</dbReference>
<evidence type="ECO:0000313" key="9">
    <source>
        <dbReference type="Proteomes" id="UP001519331"/>
    </source>
</evidence>
<dbReference type="PANTHER" id="PTHR22981:SF7">
    <property type="entry name" value="3-HYDROXYISOBUTYRATE DEHYDROGENASE, MITOCHONDRIAL"/>
    <property type="match status" value="1"/>
</dbReference>
<dbReference type="Pfam" id="PF03446">
    <property type="entry name" value="NAD_binding_2"/>
    <property type="match status" value="1"/>
</dbReference>
<dbReference type="InterPro" id="IPR015815">
    <property type="entry name" value="HIBADH-related"/>
</dbReference>
<evidence type="ECO:0000256" key="5">
    <source>
        <dbReference type="ARBA" id="ARBA00023027"/>
    </source>
</evidence>
<feature type="domain" description="3-hydroxyisobutyrate dehydrogenase-like NAD-binding" evidence="7">
    <location>
        <begin position="171"/>
        <end position="296"/>
    </location>
</feature>
<evidence type="ECO:0000259" key="6">
    <source>
        <dbReference type="Pfam" id="PF03446"/>
    </source>
</evidence>